<dbReference type="RefSeq" id="WP_331709799.1">
    <property type="nucleotide sequence ID" value="NZ_LT607756.1"/>
</dbReference>
<keyword evidence="9" id="KW-1185">Reference proteome</keyword>
<feature type="domain" description="EamA" evidence="7">
    <location>
        <begin position="31"/>
        <end position="177"/>
    </location>
</feature>
<reference evidence="8 9" key="1">
    <citation type="submission" date="2016-08" db="EMBL/GenBank/DDBJ databases">
        <authorList>
            <person name="Seilhamer J.J."/>
        </authorList>
    </citation>
    <scope>NUCLEOTIDE SEQUENCE [LARGE SCALE GENOMIC DNA]</scope>
    <source>
        <strain evidence="8">Buetzberg</strain>
    </source>
</reference>
<feature type="transmembrane region" description="Helical" evidence="6">
    <location>
        <begin position="31"/>
        <end position="49"/>
    </location>
</feature>
<dbReference type="KEGG" id="mcub:MCBB_0697"/>
<evidence type="ECO:0000256" key="5">
    <source>
        <dbReference type="ARBA" id="ARBA00023136"/>
    </source>
</evidence>
<dbReference type="InterPro" id="IPR037185">
    <property type="entry name" value="EmrE-like"/>
</dbReference>
<feature type="transmembrane region" description="Helical" evidence="6">
    <location>
        <begin position="309"/>
        <end position="326"/>
    </location>
</feature>
<dbReference type="InterPro" id="IPR000620">
    <property type="entry name" value="EamA_dom"/>
</dbReference>
<evidence type="ECO:0000256" key="6">
    <source>
        <dbReference type="SAM" id="Phobius"/>
    </source>
</evidence>
<evidence type="ECO:0000259" key="7">
    <source>
        <dbReference type="Pfam" id="PF00892"/>
    </source>
</evidence>
<feature type="transmembrane region" description="Helical" evidence="6">
    <location>
        <begin position="61"/>
        <end position="79"/>
    </location>
</feature>
<comment type="subcellular location">
    <subcellularLocation>
        <location evidence="1">Cell membrane</location>
        <topology evidence="1">Multi-pass membrane protein</topology>
    </subcellularLocation>
</comment>
<feature type="domain" description="EamA" evidence="7">
    <location>
        <begin position="193"/>
        <end position="326"/>
    </location>
</feature>
<evidence type="ECO:0000256" key="3">
    <source>
        <dbReference type="ARBA" id="ARBA00022692"/>
    </source>
</evidence>
<keyword evidence="2" id="KW-1003">Cell membrane</keyword>
<evidence type="ECO:0000256" key="2">
    <source>
        <dbReference type="ARBA" id="ARBA00022475"/>
    </source>
</evidence>
<evidence type="ECO:0000313" key="9">
    <source>
        <dbReference type="Proteomes" id="UP000094707"/>
    </source>
</evidence>
<dbReference type="PANTHER" id="PTHR32322:SF18">
    <property type="entry name" value="S-ADENOSYLMETHIONINE_S-ADENOSYLHOMOCYSTEINE TRANSPORTER"/>
    <property type="match status" value="1"/>
</dbReference>
<dbReference type="Proteomes" id="UP000094707">
    <property type="component" value="Chromosome I"/>
</dbReference>
<keyword evidence="5 6" id="KW-0472">Membrane</keyword>
<feature type="transmembrane region" description="Helical" evidence="6">
    <location>
        <begin position="163"/>
        <end position="182"/>
    </location>
</feature>
<evidence type="ECO:0000256" key="1">
    <source>
        <dbReference type="ARBA" id="ARBA00004651"/>
    </source>
</evidence>
<name>A0A1D3L1F5_9EURY</name>
<dbReference type="SUPFAM" id="SSF103481">
    <property type="entry name" value="Multidrug resistance efflux transporter EmrE"/>
    <property type="match status" value="2"/>
</dbReference>
<feature type="transmembrane region" description="Helical" evidence="6">
    <location>
        <begin position="221"/>
        <end position="244"/>
    </location>
</feature>
<accession>A0A1D3L1F5</accession>
<feature type="transmembrane region" description="Helical" evidence="6">
    <location>
        <begin position="105"/>
        <end position="123"/>
    </location>
</feature>
<keyword evidence="3 6" id="KW-0812">Transmembrane</keyword>
<dbReference type="Pfam" id="PF00892">
    <property type="entry name" value="EamA"/>
    <property type="match status" value="2"/>
</dbReference>
<organism evidence="8 9">
    <name type="scientific">Methanobacterium congolense</name>
    <dbReference type="NCBI Taxonomy" id="118062"/>
    <lineage>
        <taxon>Archaea</taxon>
        <taxon>Methanobacteriati</taxon>
        <taxon>Methanobacteriota</taxon>
        <taxon>Methanomada group</taxon>
        <taxon>Methanobacteria</taxon>
        <taxon>Methanobacteriales</taxon>
        <taxon>Methanobacteriaceae</taxon>
        <taxon>Methanobacterium</taxon>
    </lineage>
</organism>
<evidence type="ECO:0000256" key="4">
    <source>
        <dbReference type="ARBA" id="ARBA00022989"/>
    </source>
</evidence>
<dbReference type="AlphaFoldDB" id="A0A1D3L1F5"/>
<dbReference type="GeneID" id="30411551"/>
<gene>
    <name evidence="8" type="ORF">MCBB_0697</name>
</gene>
<evidence type="ECO:0000313" key="8">
    <source>
        <dbReference type="EMBL" id="SCG85270.1"/>
    </source>
</evidence>
<sequence>MKGSIPGIPMEDPGEQECTPSDSKRFMSKKWGYLSVIAATLLFGIWNTFNKILLQYLDPIALSAIVYCIAGAFLFTIRFSPINNRIMSFLDADCSAETHISRRDYMILIVTAVSGSVVAPIIYLNGLKMITAVTGSLLMNAEILFIILIGVFFLGETLKRKDIFGFLCLVIGTVFLATNGGSGNLSGNLTGNPGTLLVIVAAFFWSIDTSLSKFLSGKRDLLFVSALKCSIGGLILLSLSILVGSSFNVPMNHLPYLLFIGLVSIGFSFVLVYFAIRKIGSTRTGSLFSLSSLFGAIFAFAILSEPFTLLQLAFGLLMLLGVFILYKNGT</sequence>
<proteinExistence type="predicted"/>
<dbReference type="PATRIC" id="fig|129848.4.peg.704"/>
<dbReference type="EMBL" id="LT607756">
    <property type="protein sequence ID" value="SCG85270.1"/>
    <property type="molecule type" value="Genomic_DNA"/>
</dbReference>
<feature type="transmembrane region" description="Helical" evidence="6">
    <location>
        <begin position="256"/>
        <end position="275"/>
    </location>
</feature>
<protein>
    <submittedName>
        <fullName evidence="8">Putative transporter MTH_841</fullName>
    </submittedName>
</protein>
<feature type="transmembrane region" description="Helical" evidence="6">
    <location>
        <begin position="194"/>
        <end position="214"/>
    </location>
</feature>
<feature type="transmembrane region" description="Helical" evidence="6">
    <location>
        <begin position="287"/>
        <end position="303"/>
    </location>
</feature>
<dbReference type="STRING" id="118062.MCBB_0697"/>
<keyword evidence="4 6" id="KW-1133">Transmembrane helix</keyword>
<dbReference type="InterPro" id="IPR050638">
    <property type="entry name" value="AA-Vitamin_Transporters"/>
</dbReference>
<dbReference type="GO" id="GO:0005886">
    <property type="term" value="C:plasma membrane"/>
    <property type="evidence" value="ECO:0007669"/>
    <property type="project" value="UniProtKB-SubCell"/>
</dbReference>
<feature type="transmembrane region" description="Helical" evidence="6">
    <location>
        <begin position="129"/>
        <end position="154"/>
    </location>
</feature>
<dbReference type="PANTHER" id="PTHR32322">
    <property type="entry name" value="INNER MEMBRANE TRANSPORTER"/>
    <property type="match status" value="1"/>
</dbReference>